<keyword evidence="1 3" id="KW-0032">Aminotransferase</keyword>
<evidence type="ECO:0000313" key="3">
    <source>
        <dbReference type="EMBL" id="EAY31912.1"/>
    </source>
</evidence>
<gene>
    <name evidence="3" type="ORF">M23134_01941</name>
</gene>
<dbReference type="OrthoDB" id="9813612at2"/>
<dbReference type="EMBL" id="AAWS01000001">
    <property type="protein sequence ID" value="EAY31912.1"/>
    <property type="molecule type" value="Genomic_DNA"/>
</dbReference>
<evidence type="ECO:0000313" key="4">
    <source>
        <dbReference type="Proteomes" id="UP000004095"/>
    </source>
</evidence>
<dbReference type="Proteomes" id="UP000004095">
    <property type="component" value="Unassembled WGS sequence"/>
</dbReference>
<keyword evidence="1 3" id="KW-0808">Transferase</keyword>
<dbReference type="InterPro" id="IPR015422">
    <property type="entry name" value="PyrdxlP-dep_Trfase_small"/>
</dbReference>
<dbReference type="InterPro" id="IPR004839">
    <property type="entry name" value="Aminotransferase_I/II_large"/>
</dbReference>
<dbReference type="eggNOG" id="COG0079">
    <property type="taxonomic scope" value="Bacteria"/>
</dbReference>
<dbReference type="InterPro" id="IPR015424">
    <property type="entry name" value="PyrdxlP-dep_Trfase"/>
</dbReference>
<comment type="similarity">
    <text evidence="1">Belongs to the class-I pyridoxal-phosphate-dependent aminotransferase family.</text>
</comment>
<evidence type="ECO:0000259" key="2">
    <source>
        <dbReference type="Pfam" id="PF00155"/>
    </source>
</evidence>
<dbReference type="CDD" id="cd00609">
    <property type="entry name" value="AAT_like"/>
    <property type="match status" value="1"/>
</dbReference>
<feature type="domain" description="Aminotransferase class I/classII large" evidence="2">
    <location>
        <begin position="38"/>
        <end position="334"/>
    </location>
</feature>
<evidence type="ECO:0000256" key="1">
    <source>
        <dbReference type="RuleBase" id="RU000481"/>
    </source>
</evidence>
<protein>
    <recommendedName>
        <fullName evidence="1">Aminotransferase</fullName>
        <ecNumber evidence="1">2.6.1.-</ecNumber>
    </recommendedName>
</protein>
<dbReference type="SUPFAM" id="SSF53383">
    <property type="entry name" value="PLP-dependent transferases"/>
    <property type="match status" value="1"/>
</dbReference>
<dbReference type="InterPro" id="IPR004838">
    <property type="entry name" value="NHTrfase_class1_PyrdxlP-BS"/>
</dbReference>
<comment type="cofactor">
    <cofactor evidence="1">
        <name>pyridoxal 5'-phosphate</name>
        <dbReference type="ChEBI" id="CHEBI:597326"/>
    </cofactor>
</comment>
<dbReference type="Gene3D" id="3.40.640.10">
    <property type="entry name" value="Type I PLP-dependent aspartate aminotransferase-like (Major domain)"/>
    <property type="match status" value="1"/>
</dbReference>
<dbReference type="RefSeq" id="WP_002692722.1">
    <property type="nucleotide sequence ID" value="NZ_AAWS01000001.1"/>
</dbReference>
<dbReference type="PROSITE" id="PS00105">
    <property type="entry name" value="AA_TRANSFER_CLASS_1"/>
    <property type="match status" value="1"/>
</dbReference>
<accession>A1ZCB0</accession>
<dbReference type="Pfam" id="PF00155">
    <property type="entry name" value="Aminotran_1_2"/>
    <property type="match status" value="1"/>
</dbReference>
<name>A1ZCB0_MICM2</name>
<sequence length="342" mass="38865">MLYGHGDDVYLQPHTIEANFSTNVYETPGLLGLKQYVFEQWHTVASYPEVLAESLRQKIANHHQVSEKQVLVLNGAEEGIHLVAQLYAGKSTTIFTPTFAEYEDACKIHHHHSITFVPGKHLLHWKPQGATLTFICNPNNPTGTTVPVEHIAYLLEQYPTTIFCIDEAFIDFTEIIDSHVPLIRDYPNLIVLKSLTKNFAIPGLRLGYLLAAEPLIRAIQSIKVAWSVNALAIAAGKYIFDHYAEISPAIHSLLAEKKRWLAELHQIPHFEWIESDTHFWLGKVLNGTAQELKDYLSHEHHLLIRNATNFRGLDHQYFRVATLTAEKNNLLTQALKAWNATR</sequence>
<proteinExistence type="inferred from homology"/>
<dbReference type="EC" id="2.6.1.-" evidence="1"/>
<dbReference type="PANTHER" id="PTHR42885">
    <property type="entry name" value="HISTIDINOL-PHOSPHATE AMINOTRANSFERASE-RELATED"/>
    <property type="match status" value="1"/>
</dbReference>
<dbReference type="GO" id="GO:0030170">
    <property type="term" value="F:pyridoxal phosphate binding"/>
    <property type="evidence" value="ECO:0007669"/>
    <property type="project" value="InterPro"/>
</dbReference>
<reference evidence="3 4" key="1">
    <citation type="submission" date="2007-01" db="EMBL/GenBank/DDBJ databases">
        <authorList>
            <person name="Haygood M."/>
            <person name="Podell S."/>
            <person name="Anderson C."/>
            <person name="Hopkinson B."/>
            <person name="Roe K."/>
            <person name="Barbeau K."/>
            <person name="Gaasterland T."/>
            <person name="Ferriera S."/>
            <person name="Johnson J."/>
            <person name="Kravitz S."/>
            <person name="Beeson K."/>
            <person name="Sutton G."/>
            <person name="Rogers Y.-H."/>
            <person name="Friedman R."/>
            <person name="Frazier M."/>
            <person name="Venter J.C."/>
        </authorList>
    </citation>
    <scope>NUCLEOTIDE SEQUENCE [LARGE SCALE GENOMIC DNA]</scope>
    <source>
        <strain evidence="3 4">ATCC 23134</strain>
    </source>
</reference>
<dbReference type="GO" id="GO:0008483">
    <property type="term" value="F:transaminase activity"/>
    <property type="evidence" value="ECO:0007669"/>
    <property type="project" value="UniProtKB-KW"/>
</dbReference>
<dbReference type="InterPro" id="IPR015421">
    <property type="entry name" value="PyrdxlP-dep_Trfase_major"/>
</dbReference>
<keyword evidence="4" id="KW-1185">Reference proteome</keyword>
<comment type="caution">
    <text evidence="3">The sequence shown here is derived from an EMBL/GenBank/DDBJ whole genome shotgun (WGS) entry which is preliminary data.</text>
</comment>
<dbReference type="AlphaFoldDB" id="A1ZCB0"/>
<dbReference type="Gene3D" id="3.90.1150.10">
    <property type="entry name" value="Aspartate Aminotransferase, domain 1"/>
    <property type="match status" value="1"/>
</dbReference>
<organism evidence="3 4">
    <name type="scientific">Microscilla marina ATCC 23134</name>
    <dbReference type="NCBI Taxonomy" id="313606"/>
    <lineage>
        <taxon>Bacteria</taxon>
        <taxon>Pseudomonadati</taxon>
        <taxon>Bacteroidota</taxon>
        <taxon>Cytophagia</taxon>
        <taxon>Cytophagales</taxon>
        <taxon>Microscillaceae</taxon>
        <taxon>Microscilla</taxon>
    </lineage>
</organism>